<dbReference type="RefSeq" id="WP_307825777.1">
    <property type="nucleotide sequence ID" value="NZ_BOOW01000031.1"/>
</dbReference>
<gene>
    <name evidence="1" type="ORF">Ssi02_51340</name>
</gene>
<reference evidence="1" key="1">
    <citation type="submission" date="2021-01" db="EMBL/GenBank/DDBJ databases">
        <title>Whole genome shotgun sequence of Sinosporangium siamense NBRC 109515.</title>
        <authorList>
            <person name="Komaki H."/>
            <person name="Tamura T."/>
        </authorList>
    </citation>
    <scope>NUCLEOTIDE SEQUENCE</scope>
    <source>
        <strain evidence="1">NBRC 109515</strain>
    </source>
</reference>
<comment type="caution">
    <text evidence="1">The sequence shown here is derived from an EMBL/GenBank/DDBJ whole genome shotgun (WGS) entry which is preliminary data.</text>
</comment>
<name>A0A919RJE8_9ACTN</name>
<protein>
    <submittedName>
        <fullName evidence="1">Uncharacterized protein</fullName>
    </submittedName>
</protein>
<keyword evidence="2" id="KW-1185">Reference proteome</keyword>
<evidence type="ECO:0000313" key="1">
    <source>
        <dbReference type="EMBL" id="GII94903.1"/>
    </source>
</evidence>
<dbReference type="Proteomes" id="UP000606172">
    <property type="component" value="Unassembled WGS sequence"/>
</dbReference>
<organism evidence="1 2">
    <name type="scientific">Sinosporangium siamense</name>
    <dbReference type="NCBI Taxonomy" id="1367973"/>
    <lineage>
        <taxon>Bacteria</taxon>
        <taxon>Bacillati</taxon>
        <taxon>Actinomycetota</taxon>
        <taxon>Actinomycetes</taxon>
        <taxon>Streptosporangiales</taxon>
        <taxon>Streptosporangiaceae</taxon>
        <taxon>Sinosporangium</taxon>
    </lineage>
</organism>
<evidence type="ECO:0000313" key="2">
    <source>
        <dbReference type="Proteomes" id="UP000606172"/>
    </source>
</evidence>
<dbReference type="EMBL" id="BOOW01000031">
    <property type="protein sequence ID" value="GII94903.1"/>
    <property type="molecule type" value="Genomic_DNA"/>
</dbReference>
<accession>A0A919RJE8</accession>
<sequence length="43" mass="4749">MAEEYQTAQGKPISRDTLRARLGVSHQLASDLLRTLRTAPEAP</sequence>
<proteinExistence type="predicted"/>
<dbReference type="AlphaFoldDB" id="A0A919RJE8"/>